<evidence type="ECO:0000313" key="3">
    <source>
        <dbReference type="EMBL" id="RLJ75133.1"/>
    </source>
</evidence>
<dbReference type="CDD" id="cd06529">
    <property type="entry name" value="S24_LexA-like"/>
    <property type="match status" value="1"/>
</dbReference>
<comment type="caution">
    <text evidence="3">The sequence shown here is derived from an EMBL/GenBank/DDBJ whole genome shotgun (WGS) entry which is preliminary data.</text>
</comment>
<sequence length="261" mass="30312">MLILAKNLKHLREKVLKTTQHKLADKLLVTRASYEKYENNKVQPSIETLLRISKLYHISVDILLTVEISKYSLDELLKLPDNRILLPIIVDNTGENKIEIIPYKASMGYISGYADPGYIESLQYMSLPFLRNGKYRAFPAEGDSMPPFQDGTYLIGDYVESIADIKVDKTYLLVLQSGFVYKSIEQINKDSLTVRSKNSFYETYDIPFSDILEVWKFVKAITDEHDLIDLTDNGVKEMFWSLKEDMKRMEKRLLHKPDMPR</sequence>
<dbReference type="Pfam" id="PF01381">
    <property type="entry name" value="HTH_3"/>
    <property type="match status" value="1"/>
</dbReference>
<dbReference type="EMBL" id="SOPX01000003">
    <property type="protein sequence ID" value="TFB30237.1"/>
    <property type="molecule type" value="Genomic_DNA"/>
</dbReference>
<dbReference type="OrthoDB" id="3831186at2"/>
<dbReference type="CDD" id="cd00093">
    <property type="entry name" value="HTH_XRE"/>
    <property type="match status" value="1"/>
</dbReference>
<proteinExistence type="predicted"/>
<dbReference type="PROSITE" id="PS50943">
    <property type="entry name" value="HTH_CROC1"/>
    <property type="match status" value="1"/>
</dbReference>
<dbReference type="Gene3D" id="1.10.260.40">
    <property type="entry name" value="lambda repressor-like DNA-binding domains"/>
    <property type="match status" value="1"/>
</dbReference>
<dbReference type="Gene3D" id="2.10.109.10">
    <property type="entry name" value="Umud Fragment, subunit A"/>
    <property type="match status" value="1"/>
</dbReference>
<organism evidence="3 5">
    <name type="scientific">Pedobacter alluvionis</name>
    <dbReference type="NCBI Taxonomy" id="475253"/>
    <lineage>
        <taxon>Bacteria</taxon>
        <taxon>Pseudomonadati</taxon>
        <taxon>Bacteroidota</taxon>
        <taxon>Sphingobacteriia</taxon>
        <taxon>Sphingobacteriales</taxon>
        <taxon>Sphingobacteriaceae</taxon>
        <taxon>Pedobacter</taxon>
    </lineage>
</organism>
<dbReference type="InterPro" id="IPR010982">
    <property type="entry name" value="Lambda_DNA-bd_dom_sf"/>
</dbReference>
<dbReference type="InterPro" id="IPR001387">
    <property type="entry name" value="Cro/C1-type_HTH"/>
</dbReference>
<gene>
    <name evidence="3" type="ORF">BCL90_3482</name>
    <name evidence="4" type="ORF">E3V97_18890</name>
</gene>
<feature type="domain" description="HTH cro/C1-type" evidence="2">
    <location>
        <begin position="8"/>
        <end position="63"/>
    </location>
</feature>
<evidence type="ECO:0000259" key="2">
    <source>
        <dbReference type="PROSITE" id="PS50943"/>
    </source>
</evidence>
<reference evidence="3 5" key="1">
    <citation type="submission" date="2018-10" db="EMBL/GenBank/DDBJ databases">
        <title>Genomic Encyclopedia of Archaeal and Bacterial Type Strains, Phase II (KMG-II): from individual species to whole genera.</title>
        <authorList>
            <person name="Goeker M."/>
        </authorList>
    </citation>
    <scope>NUCLEOTIDE SEQUENCE [LARGE SCALE GENOMIC DNA]</scope>
    <source>
        <strain evidence="3 5">DSM 19624</strain>
    </source>
</reference>
<dbReference type="EMBL" id="RCCK01000012">
    <property type="protein sequence ID" value="RLJ75133.1"/>
    <property type="molecule type" value="Genomic_DNA"/>
</dbReference>
<dbReference type="SMART" id="SM00530">
    <property type="entry name" value="HTH_XRE"/>
    <property type="match status" value="1"/>
</dbReference>
<dbReference type="PANTHER" id="PTHR46558">
    <property type="entry name" value="TRACRIPTIONAL REGULATORY PROTEIN-RELATED-RELATED"/>
    <property type="match status" value="1"/>
</dbReference>
<dbReference type="Proteomes" id="UP000297429">
    <property type="component" value="Unassembled WGS sequence"/>
</dbReference>
<dbReference type="AlphaFoldDB" id="A0A497XYV1"/>
<name>A0A497XYV1_9SPHI</name>
<evidence type="ECO:0000313" key="6">
    <source>
        <dbReference type="Proteomes" id="UP000297429"/>
    </source>
</evidence>
<keyword evidence="6" id="KW-1185">Reference proteome</keyword>
<evidence type="ECO:0000313" key="5">
    <source>
        <dbReference type="Proteomes" id="UP000273898"/>
    </source>
</evidence>
<dbReference type="RefSeq" id="WP_121285102.1">
    <property type="nucleotide sequence ID" value="NZ_RCCK01000012.1"/>
</dbReference>
<evidence type="ECO:0000256" key="1">
    <source>
        <dbReference type="ARBA" id="ARBA00023125"/>
    </source>
</evidence>
<accession>A0A497XYV1</accession>
<dbReference type="SUPFAM" id="SSF51306">
    <property type="entry name" value="LexA/Signal peptidase"/>
    <property type="match status" value="1"/>
</dbReference>
<dbReference type="InterPro" id="IPR039418">
    <property type="entry name" value="LexA-like"/>
</dbReference>
<keyword evidence="1 3" id="KW-0238">DNA-binding</keyword>
<dbReference type="Proteomes" id="UP000273898">
    <property type="component" value="Unassembled WGS sequence"/>
</dbReference>
<dbReference type="SUPFAM" id="SSF47413">
    <property type="entry name" value="lambda repressor-like DNA-binding domains"/>
    <property type="match status" value="1"/>
</dbReference>
<protein>
    <submittedName>
        <fullName evidence="3">DNA-binding XRE family transcriptional regulator</fullName>
    </submittedName>
    <submittedName>
        <fullName evidence="4">LexA family transcriptional regulator</fullName>
    </submittedName>
</protein>
<evidence type="ECO:0000313" key="4">
    <source>
        <dbReference type="EMBL" id="TFB30237.1"/>
    </source>
</evidence>
<dbReference type="GO" id="GO:0003677">
    <property type="term" value="F:DNA binding"/>
    <property type="evidence" value="ECO:0007669"/>
    <property type="project" value="UniProtKB-KW"/>
</dbReference>
<dbReference type="InterPro" id="IPR036286">
    <property type="entry name" value="LexA/Signal_pep-like_sf"/>
</dbReference>
<reference evidence="4 6" key="2">
    <citation type="submission" date="2019-03" db="EMBL/GenBank/DDBJ databases">
        <authorList>
            <person name="He R.-H."/>
        </authorList>
    </citation>
    <scope>NUCLEOTIDE SEQUENCE [LARGE SCALE GENOMIC DNA]</scope>
    <source>
        <strain evidence="4 6">DSM 19624</strain>
    </source>
</reference>
<dbReference type="PANTHER" id="PTHR46558:SF11">
    <property type="entry name" value="HTH-TYPE TRANSCRIPTIONAL REGULATOR XRE"/>
    <property type="match status" value="1"/>
</dbReference>